<dbReference type="PANTHER" id="PTHR11946:SF93">
    <property type="entry name" value="VALINE--TRNA LIGASE, CHLOROPLASTIC_MITOCHONDRIAL 2"/>
    <property type="match status" value="1"/>
</dbReference>
<dbReference type="STRING" id="1797724.A3A48_02825"/>
<dbReference type="Gene3D" id="3.40.50.620">
    <property type="entry name" value="HUPs"/>
    <property type="match status" value="2"/>
</dbReference>
<evidence type="ECO:0000256" key="8">
    <source>
        <dbReference type="ARBA" id="ARBA00047552"/>
    </source>
</evidence>
<dbReference type="SUPFAM" id="SSF52374">
    <property type="entry name" value="Nucleotidylyl transferase"/>
    <property type="match status" value="1"/>
</dbReference>
<dbReference type="GO" id="GO:0005829">
    <property type="term" value="C:cytosol"/>
    <property type="evidence" value="ECO:0007669"/>
    <property type="project" value="TreeGrafter"/>
</dbReference>
<organism evidence="13 14">
    <name type="scientific">Candidatus Curtissbacteria bacterium RIFCSPLOWO2_01_FULL_37_9</name>
    <dbReference type="NCBI Taxonomy" id="1797724"/>
    <lineage>
        <taxon>Bacteria</taxon>
        <taxon>Candidatus Curtissiibacteriota</taxon>
    </lineage>
</organism>
<accession>A0A1F5GQW5</accession>
<dbReference type="PANTHER" id="PTHR11946">
    <property type="entry name" value="VALYL-TRNA SYNTHETASES"/>
    <property type="match status" value="1"/>
</dbReference>
<dbReference type="NCBIfam" id="TIGR00422">
    <property type="entry name" value="valS"/>
    <property type="match status" value="1"/>
</dbReference>
<dbReference type="EMBL" id="MFBN01000052">
    <property type="protein sequence ID" value="OGD94167.1"/>
    <property type="molecule type" value="Genomic_DNA"/>
</dbReference>
<evidence type="ECO:0000256" key="3">
    <source>
        <dbReference type="ARBA" id="ARBA00022598"/>
    </source>
</evidence>
<evidence type="ECO:0000256" key="6">
    <source>
        <dbReference type="ARBA" id="ARBA00022917"/>
    </source>
</evidence>
<dbReference type="GO" id="GO:0006438">
    <property type="term" value="P:valyl-tRNA aminoacylation"/>
    <property type="evidence" value="ECO:0007669"/>
    <property type="project" value="UniProtKB-UniRule"/>
</dbReference>
<gene>
    <name evidence="13" type="ORF">A3A48_02825</name>
</gene>
<dbReference type="PRINTS" id="PR00986">
    <property type="entry name" value="TRNASYNTHVAL"/>
</dbReference>
<dbReference type="InterPro" id="IPR033705">
    <property type="entry name" value="Anticodon_Ia_Val"/>
</dbReference>
<keyword evidence="4 10" id="KW-0547">Nucleotide-binding</keyword>
<keyword evidence="6 10" id="KW-0648">Protein biosynthesis</keyword>
<evidence type="ECO:0000256" key="5">
    <source>
        <dbReference type="ARBA" id="ARBA00022840"/>
    </source>
</evidence>
<dbReference type="Pfam" id="PF00133">
    <property type="entry name" value="tRNA-synt_1"/>
    <property type="match status" value="2"/>
</dbReference>
<keyword evidence="7 10" id="KW-0030">Aminoacyl-tRNA synthetase</keyword>
<dbReference type="InterPro" id="IPR002300">
    <property type="entry name" value="aa-tRNA-synth_Ia"/>
</dbReference>
<dbReference type="PROSITE" id="PS00178">
    <property type="entry name" value="AA_TRNA_LIGASE_I"/>
    <property type="match status" value="1"/>
</dbReference>
<evidence type="ECO:0000256" key="1">
    <source>
        <dbReference type="ARBA" id="ARBA00013169"/>
    </source>
</evidence>
<dbReference type="InterPro" id="IPR001412">
    <property type="entry name" value="aa-tRNA-synth_I_CS"/>
</dbReference>
<comment type="similarity">
    <text evidence="10">Belongs to the class-I aminoacyl-tRNA synthetase family.</text>
</comment>
<dbReference type="InterPro" id="IPR002303">
    <property type="entry name" value="Valyl-tRNA_ligase"/>
</dbReference>
<keyword evidence="2" id="KW-0963">Cytoplasm</keyword>
<dbReference type="InterPro" id="IPR014729">
    <property type="entry name" value="Rossmann-like_a/b/a_fold"/>
</dbReference>
<dbReference type="NCBIfam" id="NF004349">
    <property type="entry name" value="PRK05729.1"/>
    <property type="match status" value="1"/>
</dbReference>
<feature type="domain" description="Aminoacyl-tRNA synthetase class Ia" evidence="11">
    <location>
        <begin position="15"/>
        <end position="492"/>
    </location>
</feature>
<reference evidence="13 14" key="1">
    <citation type="journal article" date="2016" name="Nat. Commun.">
        <title>Thousands of microbial genomes shed light on interconnected biogeochemical processes in an aquifer system.</title>
        <authorList>
            <person name="Anantharaman K."/>
            <person name="Brown C.T."/>
            <person name="Hug L.A."/>
            <person name="Sharon I."/>
            <person name="Castelle C.J."/>
            <person name="Probst A.J."/>
            <person name="Thomas B.C."/>
            <person name="Singh A."/>
            <person name="Wilkins M.J."/>
            <person name="Karaoz U."/>
            <person name="Brodie E.L."/>
            <person name="Williams K.H."/>
            <person name="Hubbard S.S."/>
            <person name="Banfield J.F."/>
        </authorList>
    </citation>
    <scope>NUCLEOTIDE SEQUENCE [LARGE SCALE GENOMIC DNA]</scope>
</reference>
<dbReference type="Pfam" id="PF08264">
    <property type="entry name" value="Anticodon_1"/>
    <property type="match status" value="1"/>
</dbReference>
<comment type="caution">
    <text evidence="13">The sequence shown here is derived from an EMBL/GenBank/DDBJ whole genome shotgun (WGS) entry which is preliminary data.</text>
</comment>
<dbReference type="SUPFAM" id="SSF47323">
    <property type="entry name" value="Anticodon-binding domain of a subclass of class I aminoacyl-tRNA synthetases"/>
    <property type="match status" value="1"/>
</dbReference>
<keyword evidence="5 10" id="KW-0067">ATP-binding</keyword>
<evidence type="ECO:0000256" key="2">
    <source>
        <dbReference type="ARBA" id="ARBA00022490"/>
    </source>
</evidence>
<dbReference type="EC" id="6.1.1.9" evidence="1 9"/>
<sequence>MDRENNHNFKSQKEIYNFWQKLKIFPANSKTNKPKYSILLPPPNLTGELHLGHAMQHSILDAIARYKRLQGFDVLLLPGVDHAGIAFEETFDRELKKQNLSKTKLGMDQWLKKAWEFKDQIYKSVSVSWRMMGLCADWGREVFTLDEGPRQAVFHAFKTFYEDGFIYKGPYIVQWCPRCNTAIEDVEMEYEERKEKLYYVKYFLDQHPASGKSGTEHIVVATARTETIFADVAIAVHPASPFKKYVGRTAYIPVPLSPKGRQDHLGVIADERVDKNFGTGALKITPGHDALDYKIGLDNNLPIYHAVDKSGRMTELAGELKGLKVEEARVKAAELLGETYIEKTEEYIHSVPVCERCKTVIEPLISEEWFVKMDDLAKGAIKEIKAGMINFLPKNYSKILVDWLENIHDWCISRSLWWGHRIPVWYPSTSLRTSLSTRSARSLQQSSGQAGQVAGIKVSMESPGPGWIQDDQVLDTWFSSGLWPLSTLGWPHFVLQSRTSRGKPSIALATEGKPSDKKPSLDPDLEKYFPWDFEISAPEIKYLWIARMIMLSVYLTGQIPFKTMFFHGMLRDLQGRKFSKSLGNGIEPAYLINTWGIDATRMTLYSYSVPGRDGRVSKELFDERSKNFRNFATKIKNIAKFVLDLKPENSIQKLEFNHKDDRWIKLQLEKTIKKTTNDLEQVNLHLATEEIYNFVWHEFADIYIEKSKKRRLEAQPVLEYILKNILILLHPFMPFLTEEIYQRFNNKQKSILLDKWPVLNN</sequence>
<comment type="catalytic activity">
    <reaction evidence="8">
        <text>tRNA(Val) + L-valine + ATP = L-valyl-tRNA(Val) + AMP + diphosphate</text>
        <dbReference type="Rhea" id="RHEA:10704"/>
        <dbReference type="Rhea" id="RHEA-COMP:9672"/>
        <dbReference type="Rhea" id="RHEA-COMP:9708"/>
        <dbReference type="ChEBI" id="CHEBI:30616"/>
        <dbReference type="ChEBI" id="CHEBI:33019"/>
        <dbReference type="ChEBI" id="CHEBI:57762"/>
        <dbReference type="ChEBI" id="CHEBI:78442"/>
        <dbReference type="ChEBI" id="CHEBI:78537"/>
        <dbReference type="ChEBI" id="CHEBI:456215"/>
        <dbReference type="EC" id="6.1.1.9"/>
    </reaction>
</comment>
<feature type="domain" description="Methionyl/Valyl/Leucyl/Isoleucyl-tRNA synthetase anticodon-binding" evidence="12">
    <location>
        <begin position="661"/>
        <end position="758"/>
    </location>
</feature>
<dbReference type="InterPro" id="IPR009008">
    <property type="entry name" value="Val/Leu/Ile-tRNA-synth_edit"/>
</dbReference>
<dbReference type="GO" id="GO:0005524">
    <property type="term" value="F:ATP binding"/>
    <property type="evidence" value="ECO:0007669"/>
    <property type="project" value="UniProtKB-KW"/>
</dbReference>
<evidence type="ECO:0000313" key="14">
    <source>
        <dbReference type="Proteomes" id="UP000178336"/>
    </source>
</evidence>
<proteinExistence type="inferred from homology"/>
<evidence type="ECO:0000259" key="12">
    <source>
        <dbReference type="Pfam" id="PF08264"/>
    </source>
</evidence>
<dbReference type="CDD" id="cd07962">
    <property type="entry name" value="Anticodon_Ia_Val"/>
    <property type="match status" value="1"/>
</dbReference>
<evidence type="ECO:0000256" key="9">
    <source>
        <dbReference type="NCBIfam" id="TIGR00422"/>
    </source>
</evidence>
<evidence type="ECO:0000313" key="13">
    <source>
        <dbReference type="EMBL" id="OGD94167.1"/>
    </source>
</evidence>
<protein>
    <recommendedName>
        <fullName evidence="1 9">Valine--tRNA ligase</fullName>
        <ecNumber evidence="1 9">6.1.1.9</ecNumber>
    </recommendedName>
</protein>
<dbReference type="InterPro" id="IPR009080">
    <property type="entry name" value="tRNAsynth_Ia_anticodon-bd"/>
</dbReference>
<dbReference type="Gene3D" id="1.10.730.10">
    <property type="entry name" value="Isoleucyl-tRNA Synthetase, Domain 1"/>
    <property type="match status" value="1"/>
</dbReference>
<dbReference type="SUPFAM" id="SSF50677">
    <property type="entry name" value="ValRS/IleRS/LeuRS editing domain"/>
    <property type="match status" value="1"/>
</dbReference>
<dbReference type="AlphaFoldDB" id="A0A1F5GQW5"/>
<evidence type="ECO:0000256" key="7">
    <source>
        <dbReference type="ARBA" id="ARBA00023146"/>
    </source>
</evidence>
<dbReference type="GO" id="GO:0002161">
    <property type="term" value="F:aminoacyl-tRNA deacylase activity"/>
    <property type="evidence" value="ECO:0007669"/>
    <property type="project" value="InterPro"/>
</dbReference>
<dbReference type="Gene3D" id="3.90.740.10">
    <property type="entry name" value="Valyl/Leucyl/Isoleucyl-tRNA synthetase, editing domain"/>
    <property type="match status" value="1"/>
</dbReference>
<evidence type="ECO:0000256" key="4">
    <source>
        <dbReference type="ARBA" id="ARBA00022741"/>
    </source>
</evidence>
<keyword evidence="3 10" id="KW-0436">Ligase</keyword>
<dbReference type="GO" id="GO:0004832">
    <property type="term" value="F:valine-tRNA ligase activity"/>
    <property type="evidence" value="ECO:0007669"/>
    <property type="project" value="UniProtKB-UniRule"/>
</dbReference>
<evidence type="ECO:0000259" key="11">
    <source>
        <dbReference type="Pfam" id="PF00133"/>
    </source>
</evidence>
<feature type="domain" description="Aminoacyl-tRNA synthetase class Ia" evidence="11">
    <location>
        <begin position="522"/>
        <end position="615"/>
    </location>
</feature>
<dbReference type="Proteomes" id="UP000178336">
    <property type="component" value="Unassembled WGS sequence"/>
</dbReference>
<dbReference type="InterPro" id="IPR013155">
    <property type="entry name" value="M/V/L/I-tRNA-synth_anticd-bd"/>
</dbReference>
<evidence type="ECO:0000256" key="10">
    <source>
        <dbReference type="RuleBase" id="RU363035"/>
    </source>
</evidence>
<name>A0A1F5GQW5_9BACT</name>